<dbReference type="AlphaFoldDB" id="A0AAN9YY41"/>
<organism evidence="2 3">
    <name type="scientific">Gryllus longicercus</name>
    <dbReference type="NCBI Taxonomy" id="2509291"/>
    <lineage>
        <taxon>Eukaryota</taxon>
        <taxon>Metazoa</taxon>
        <taxon>Ecdysozoa</taxon>
        <taxon>Arthropoda</taxon>
        <taxon>Hexapoda</taxon>
        <taxon>Insecta</taxon>
        <taxon>Pterygota</taxon>
        <taxon>Neoptera</taxon>
        <taxon>Polyneoptera</taxon>
        <taxon>Orthoptera</taxon>
        <taxon>Ensifera</taxon>
        <taxon>Gryllidea</taxon>
        <taxon>Grylloidea</taxon>
        <taxon>Gryllidae</taxon>
        <taxon>Gryllinae</taxon>
        <taxon>Gryllus</taxon>
    </lineage>
</organism>
<reference evidence="2 3" key="1">
    <citation type="submission" date="2024-03" db="EMBL/GenBank/DDBJ databases">
        <title>The genome assembly and annotation of the cricket Gryllus longicercus Weissman &amp; Gray.</title>
        <authorList>
            <person name="Szrajer S."/>
            <person name="Gray D."/>
            <person name="Ylla G."/>
        </authorList>
    </citation>
    <scope>NUCLEOTIDE SEQUENCE [LARGE SCALE GENOMIC DNA]</scope>
    <source>
        <strain evidence="2">DAG 2021-001</strain>
        <tissue evidence="2">Whole body minus gut</tissue>
    </source>
</reference>
<keyword evidence="1" id="KW-1133">Transmembrane helix</keyword>
<sequence>MGETNTKAPAAGAALGGRRARQPAAFLPTLVHPRPLTPYARCRWLRCSPALLTFSYPLVSALAGSVAILLALTPSSCSSSSPAVLTFCPLNLVLLCLTLLSLVPSPVPQLLTLLVNPLNLVLLCPPLLARLKFSSPSISTSPALLIFCPLILVHLCLTLLSLLPRSSSYRLLPNTAPHPPC</sequence>
<feature type="transmembrane region" description="Helical" evidence="1">
    <location>
        <begin position="54"/>
        <end position="72"/>
    </location>
</feature>
<evidence type="ECO:0000256" key="1">
    <source>
        <dbReference type="SAM" id="Phobius"/>
    </source>
</evidence>
<keyword evidence="1" id="KW-0812">Transmembrane</keyword>
<name>A0AAN9YY41_9ORTH</name>
<dbReference type="EMBL" id="JAZDUA010000866">
    <property type="protein sequence ID" value="KAK7788991.1"/>
    <property type="molecule type" value="Genomic_DNA"/>
</dbReference>
<dbReference type="Proteomes" id="UP001378592">
    <property type="component" value="Unassembled WGS sequence"/>
</dbReference>
<feature type="transmembrane region" description="Helical" evidence="1">
    <location>
        <begin position="143"/>
        <end position="163"/>
    </location>
</feature>
<keyword evidence="3" id="KW-1185">Reference proteome</keyword>
<accession>A0AAN9YY41</accession>
<keyword evidence="1" id="KW-0472">Membrane</keyword>
<feature type="transmembrane region" description="Helical" evidence="1">
    <location>
        <begin position="110"/>
        <end position="131"/>
    </location>
</feature>
<proteinExistence type="predicted"/>
<feature type="transmembrane region" description="Helical" evidence="1">
    <location>
        <begin position="84"/>
        <end position="104"/>
    </location>
</feature>
<evidence type="ECO:0000313" key="3">
    <source>
        <dbReference type="Proteomes" id="UP001378592"/>
    </source>
</evidence>
<gene>
    <name evidence="2" type="ORF">R5R35_004375</name>
</gene>
<protein>
    <submittedName>
        <fullName evidence="2">Uncharacterized protein</fullName>
    </submittedName>
</protein>
<evidence type="ECO:0000313" key="2">
    <source>
        <dbReference type="EMBL" id="KAK7788991.1"/>
    </source>
</evidence>
<comment type="caution">
    <text evidence="2">The sequence shown here is derived from an EMBL/GenBank/DDBJ whole genome shotgun (WGS) entry which is preliminary data.</text>
</comment>